<accession>A0AAJ2BAW8</accession>
<dbReference type="InterPro" id="IPR010131">
    <property type="entry name" value="MdtP/NodT-like"/>
</dbReference>
<keyword evidence="6" id="KW-1185">Reference proteome</keyword>
<evidence type="ECO:0000256" key="1">
    <source>
        <dbReference type="ARBA" id="ARBA00007613"/>
    </source>
</evidence>
<gene>
    <name evidence="5" type="ORF">QE369_003650</name>
    <name evidence="4" type="ORF">QE408_004302</name>
</gene>
<dbReference type="GO" id="GO:0005886">
    <property type="term" value="C:plasma membrane"/>
    <property type="evidence" value="ECO:0007669"/>
    <property type="project" value="UniProtKB-SubCell"/>
</dbReference>
<reference evidence="5" key="1">
    <citation type="submission" date="2023-08" db="EMBL/GenBank/DDBJ databases">
        <title>Functional and genomic diversity of the sorghum phyllosphere microbiome.</title>
        <authorList>
            <person name="Shade A."/>
        </authorList>
    </citation>
    <scope>NUCLEOTIDE SEQUENCE</scope>
    <source>
        <strain evidence="5">SORGH_AS_0974</strain>
        <strain evidence="4 6">SORGH_AS_1126</strain>
    </source>
</reference>
<dbReference type="PANTHER" id="PTHR30203">
    <property type="entry name" value="OUTER MEMBRANE CATION EFFLUX PROTEIN"/>
    <property type="match status" value="1"/>
</dbReference>
<comment type="similarity">
    <text evidence="1 2">Belongs to the outer membrane factor (OMF) (TC 1.B.17) family.</text>
</comment>
<evidence type="ECO:0000313" key="6">
    <source>
        <dbReference type="Proteomes" id="UP001224781"/>
    </source>
</evidence>
<evidence type="ECO:0000256" key="2">
    <source>
        <dbReference type="RuleBase" id="RU362097"/>
    </source>
</evidence>
<evidence type="ECO:0000256" key="3">
    <source>
        <dbReference type="SAM" id="MobiDB-lite"/>
    </source>
</evidence>
<dbReference type="EMBL" id="JAUTBL010000002">
    <property type="protein sequence ID" value="MDQ1187159.1"/>
    <property type="molecule type" value="Genomic_DNA"/>
</dbReference>
<dbReference type="InterPro" id="IPR003423">
    <property type="entry name" value="OMP_efflux"/>
</dbReference>
<protein>
    <submittedName>
        <fullName evidence="5">Multidrug efflux system outer membrane protein</fullName>
    </submittedName>
</protein>
<keyword evidence="2" id="KW-0812">Transmembrane</keyword>
<feature type="region of interest" description="Disordered" evidence="3">
    <location>
        <begin position="1"/>
        <end position="25"/>
    </location>
</feature>
<evidence type="ECO:0000313" key="4">
    <source>
        <dbReference type="EMBL" id="MDQ1187159.1"/>
    </source>
</evidence>
<proteinExistence type="inferred from homology"/>
<dbReference type="Pfam" id="PF02321">
    <property type="entry name" value="OEP"/>
    <property type="match status" value="2"/>
</dbReference>
<keyword evidence="2" id="KW-1134">Transmembrane beta strand</keyword>
<dbReference type="AlphaFoldDB" id="A0AAJ2BAW8"/>
<sequence>MADSKAAPPSAHGNATLASTEERPVRYTNRDNHMLSLRATIPLTLLLLSGCVVGPDHKAPETQLPAKFSEGSKTSNGDIATVAWWTAFNDSRLNGYVSTGLSQNLTVLQAIERINQAESNITVAGAGSLPQLGSTFRHETQGSGGSLPSSSGNRTSNTTSNAFNVSWLLDLFGRYRREKESAAASLDAAYATADVQRLTLISSVASAYIDVRYYQERLAIARQNLGSRRETLDLTKLQLEAGAASRLDVVQSEGLVNSTLAQMPTLETNYRRAAHRIATLLGMPADSLVVELQRGARQPVARAIPRTGIPADLIRNRPDIRAAERQLAAAVANIGVAEAQLFPSITLSGSITPSYTRISGGARGTSNGWGFGPTITLPILDGGALRAGVDIQKSVAREQYLAWKSTVLNAVEEVENALTALNRDQQTVNAYRKTVDSYKEALSLATASYRDGASSLLDVLDAQRNVSDAQANLATAVQQAAQDYVALSVALGGGYAVGSPNSVAAVKVASNVPKGM</sequence>
<dbReference type="GO" id="GO:0015562">
    <property type="term" value="F:efflux transmembrane transporter activity"/>
    <property type="evidence" value="ECO:0007669"/>
    <property type="project" value="InterPro"/>
</dbReference>
<keyword evidence="2" id="KW-0449">Lipoprotein</keyword>
<keyword evidence="2" id="KW-0564">Palmitate</keyword>
<feature type="region of interest" description="Disordered" evidence="3">
    <location>
        <begin position="134"/>
        <end position="158"/>
    </location>
</feature>
<keyword evidence="2" id="KW-0472">Membrane</keyword>
<dbReference type="EMBL" id="JAVIZC010000003">
    <property type="protein sequence ID" value="MDR6103453.1"/>
    <property type="molecule type" value="Genomic_DNA"/>
</dbReference>
<dbReference type="PANTHER" id="PTHR30203:SF30">
    <property type="entry name" value="OUTER MEMBRANE PROTEIN-RELATED"/>
    <property type="match status" value="1"/>
</dbReference>
<dbReference type="Proteomes" id="UP001224781">
    <property type="component" value="Unassembled WGS sequence"/>
</dbReference>
<organism evidence="5 7">
    <name type="scientific">Agrobacterium larrymoorei</name>
    <dbReference type="NCBI Taxonomy" id="160699"/>
    <lineage>
        <taxon>Bacteria</taxon>
        <taxon>Pseudomonadati</taxon>
        <taxon>Pseudomonadota</taxon>
        <taxon>Alphaproteobacteria</taxon>
        <taxon>Hyphomicrobiales</taxon>
        <taxon>Rhizobiaceae</taxon>
        <taxon>Rhizobium/Agrobacterium group</taxon>
        <taxon>Agrobacterium</taxon>
    </lineage>
</organism>
<name>A0AAJ2BAW8_9HYPH</name>
<comment type="subcellular location">
    <subcellularLocation>
        <location evidence="2">Cell membrane</location>
        <topology evidence="2">Lipid-anchor</topology>
    </subcellularLocation>
</comment>
<dbReference type="Gene3D" id="2.20.200.10">
    <property type="entry name" value="Outer membrane efflux proteins (OEP)"/>
    <property type="match status" value="1"/>
</dbReference>
<feature type="compositionally biased region" description="Low complexity" evidence="3">
    <location>
        <begin position="146"/>
        <end position="158"/>
    </location>
</feature>
<evidence type="ECO:0000313" key="7">
    <source>
        <dbReference type="Proteomes" id="UP001255601"/>
    </source>
</evidence>
<dbReference type="NCBIfam" id="TIGR01845">
    <property type="entry name" value="outer_NodT"/>
    <property type="match status" value="1"/>
</dbReference>
<comment type="caution">
    <text evidence="5">The sequence shown here is derived from an EMBL/GenBank/DDBJ whole genome shotgun (WGS) entry which is preliminary data.</text>
</comment>
<evidence type="ECO:0000313" key="5">
    <source>
        <dbReference type="EMBL" id="MDR6103453.1"/>
    </source>
</evidence>
<dbReference type="Gene3D" id="1.20.1600.10">
    <property type="entry name" value="Outer membrane efflux proteins (OEP)"/>
    <property type="match status" value="1"/>
</dbReference>
<dbReference type="SUPFAM" id="SSF56954">
    <property type="entry name" value="Outer membrane efflux proteins (OEP)"/>
    <property type="match status" value="1"/>
</dbReference>
<dbReference type="Proteomes" id="UP001255601">
    <property type="component" value="Unassembled WGS sequence"/>
</dbReference>